<dbReference type="RefSeq" id="WP_158899074.1">
    <property type="nucleotide sequence ID" value="NZ_CP035733.1"/>
</dbReference>
<protein>
    <recommendedName>
        <fullName evidence="3">DUF1579 domain-containing protein</fullName>
    </recommendedName>
</protein>
<evidence type="ECO:0000313" key="2">
    <source>
        <dbReference type="Proteomes" id="UP000428803"/>
    </source>
</evidence>
<reference evidence="2" key="1">
    <citation type="submission" date="2019-01" db="EMBL/GenBank/DDBJ databases">
        <title>Sphingorhabdus lacus sp.nov., isolated from an oligotrophic freshwater lake.</title>
        <authorList>
            <person name="Park M."/>
        </authorList>
    </citation>
    <scope>NUCLEOTIDE SEQUENCE [LARGE SCALE GENOMIC DNA]</scope>
    <source>
        <strain evidence="2">IMCC1753</strain>
    </source>
</reference>
<evidence type="ECO:0000313" key="1">
    <source>
        <dbReference type="EMBL" id="QGY80142.1"/>
    </source>
</evidence>
<organism evidence="1 2">
    <name type="scientific">Sphingorhabdus lacus</name>
    <dbReference type="NCBI Taxonomy" id="392610"/>
    <lineage>
        <taxon>Bacteria</taxon>
        <taxon>Pseudomonadati</taxon>
        <taxon>Pseudomonadota</taxon>
        <taxon>Alphaproteobacteria</taxon>
        <taxon>Sphingomonadales</taxon>
        <taxon>Sphingomonadaceae</taxon>
        <taxon>Sphingorhabdus</taxon>
    </lineage>
</organism>
<gene>
    <name evidence="1" type="ORF">EUU25_05630</name>
</gene>
<dbReference type="AlphaFoldDB" id="A0A6I6LCE1"/>
<sequence>MNDANYSTTGKPGKVTGKGIGDFDFLAGEWTIAHRRLKDGTTDVWEESQSGATVHRVLDGMGSIEELRKPDGSFMGMGIRVWLPQEKKWADHWTGTYNGIVNPAQKGEFIDGEGVFISEEVVDGVTWLYRGIWDRITATSCRWHQSSSSDGGKSWAWNWWMDWTRVS</sequence>
<accession>A0A6I6LCE1</accession>
<name>A0A6I6LCE1_9SPHN</name>
<proteinExistence type="predicted"/>
<evidence type="ECO:0008006" key="3">
    <source>
        <dbReference type="Google" id="ProtNLM"/>
    </source>
</evidence>
<dbReference type="KEGG" id="slaa:EUU25_05630"/>
<dbReference type="OrthoDB" id="9814791at2"/>
<keyword evidence="2" id="KW-1185">Reference proteome</keyword>
<dbReference type="Proteomes" id="UP000428803">
    <property type="component" value="Chromosome"/>
</dbReference>
<dbReference type="EMBL" id="CP035733">
    <property type="protein sequence ID" value="QGY80142.1"/>
    <property type="molecule type" value="Genomic_DNA"/>
</dbReference>